<organism evidence="2">
    <name type="scientific">Fagus sylvatica</name>
    <name type="common">Beechnut</name>
    <dbReference type="NCBI Taxonomy" id="28930"/>
    <lineage>
        <taxon>Eukaryota</taxon>
        <taxon>Viridiplantae</taxon>
        <taxon>Streptophyta</taxon>
        <taxon>Embryophyta</taxon>
        <taxon>Tracheophyta</taxon>
        <taxon>Spermatophyta</taxon>
        <taxon>Magnoliopsida</taxon>
        <taxon>eudicotyledons</taxon>
        <taxon>Gunneridae</taxon>
        <taxon>Pentapetalae</taxon>
        <taxon>rosids</taxon>
        <taxon>fabids</taxon>
        <taxon>Fagales</taxon>
        <taxon>Fagaceae</taxon>
        <taxon>Fagus</taxon>
    </lineage>
</organism>
<evidence type="ECO:0000313" key="2">
    <source>
        <dbReference type="EMBL" id="SPC94180.1"/>
    </source>
</evidence>
<accession>A0A2N9G456</accession>
<reference evidence="2" key="1">
    <citation type="submission" date="2018-02" db="EMBL/GenBank/DDBJ databases">
        <authorList>
            <person name="Cohen D.B."/>
            <person name="Kent A.D."/>
        </authorList>
    </citation>
    <scope>NUCLEOTIDE SEQUENCE</scope>
</reference>
<dbReference type="EMBL" id="OIVN01001457">
    <property type="protein sequence ID" value="SPC94180.1"/>
    <property type="molecule type" value="Genomic_DNA"/>
</dbReference>
<name>A0A2N9G456_FAGSY</name>
<dbReference type="AlphaFoldDB" id="A0A2N9G456"/>
<protein>
    <submittedName>
        <fullName evidence="2">Uncharacterized protein</fullName>
    </submittedName>
</protein>
<proteinExistence type="predicted"/>
<feature type="region of interest" description="Disordered" evidence="1">
    <location>
        <begin position="227"/>
        <end position="254"/>
    </location>
</feature>
<feature type="compositionally biased region" description="Low complexity" evidence="1">
    <location>
        <begin position="230"/>
        <end position="239"/>
    </location>
</feature>
<gene>
    <name evidence="2" type="ORF">FSB_LOCUS22062</name>
</gene>
<sequence length="318" mass="35185">MRRHPVPPGLLLCRPWSFAPLARACRPSRSFFLFCVVFLRTRSLPAALFPGPLRRRRRPVASSRPATRLGRPFCSCCACPCFFRPAPPSLPSLCCTPALDSLVAPRFLSAPSASAFAAGARAGVLARPRSRRTFLPSPRLAPRLWRPWGFLFACIARPLNWDFPIGLGHFGALKGEGSLECQQAPLIELLIQLESDSNCFDLNYPEDALYILYPARLPLFPIHRRPRAPRSPSESDVPPSASPLPPPNGLSRRRDPSVLVSLRSPPSPSPPSPVLPPLFRSVPVWTALLTPGTPRPPLKFYCPFRFGRRSTPSLIPVR</sequence>
<evidence type="ECO:0000256" key="1">
    <source>
        <dbReference type="SAM" id="MobiDB-lite"/>
    </source>
</evidence>